<evidence type="ECO:0000259" key="2">
    <source>
        <dbReference type="Pfam" id="PF05229"/>
    </source>
</evidence>
<dbReference type="SMART" id="SM00972">
    <property type="entry name" value="SCPU"/>
    <property type="match status" value="1"/>
</dbReference>
<reference evidence="3 4" key="1">
    <citation type="submission" date="2015-10" db="EMBL/GenBank/DDBJ databases">
        <title>Pseudomonas putida clinical strains.</title>
        <authorList>
            <person name="Molina L."/>
            <person name="Udaondo Z."/>
        </authorList>
    </citation>
    <scope>NUCLEOTIDE SEQUENCE [LARGE SCALE GENOMIC DNA]</scope>
    <source>
        <strain evidence="3 4">HB13667</strain>
    </source>
</reference>
<keyword evidence="3" id="KW-0946">Virion</keyword>
<feature type="domain" description="Spore coat protein U/FanG" evidence="2">
    <location>
        <begin position="26"/>
        <end position="172"/>
    </location>
</feature>
<gene>
    <name evidence="3" type="ORF">HB13667_17675</name>
</gene>
<dbReference type="Pfam" id="PF05229">
    <property type="entry name" value="SCPU"/>
    <property type="match status" value="1"/>
</dbReference>
<dbReference type="InterPro" id="IPR007893">
    <property type="entry name" value="Spore_coat_U/FanG"/>
</dbReference>
<dbReference type="InterPro" id="IPR053167">
    <property type="entry name" value="Spore_coat_component"/>
</dbReference>
<dbReference type="PANTHER" id="PTHR37089">
    <property type="entry name" value="PROTEIN U-RELATED"/>
    <property type="match status" value="1"/>
</dbReference>
<feature type="signal peptide" evidence="1">
    <location>
        <begin position="1"/>
        <end position="23"/>
    </location>
</feature>
<dbReference type="EMBL" id="LKKS01000108">
    <property type="protein sequence ID" value="KPM62161.1"/>
    <property type="molecule type" value="Genomic_DNA"/>
</dbReference>
<dbReference type="RefSeq" id="WP_054573133.1">
    <property type="nucleotide sequence ID" value="NZ_LKKS01000108.1"/>
</dbReference>
<evidence type="ECO:0000256" key="1">
    <source>
        <dbReference type="SAM" id="SignalP"/>
    </source>
</evidence>
<comment type="caution">
    <text evidence="3">The sequence shown here is derived from an EMBL/GenBank/DDBJ whole genome shotgun (WGS) entry which is preliminary data.</text>
</comment>
<sequence>MRTNLSRCILAGLGLMLTYQAQAATTGTIESTLTLTAACQVNGSSATSGTDFGTLDFGTHDALFNTADGQVIGGGGGAISILCSAGTVPVIRVGAGSHDGQSAGGSRALADGVGNFVPYDFYTDAGRTQVLAINGTITLPLSSGVAQTVNLYGQARGKVGLPAGEYTDTVSVELSF</sequence>
<keyword evidence="1" id="KW-0732">Signal</keyword>
<dbReference type="GeneID" id="92661488"/>
<name>A0A0P7CWV9_PSEPU</name>
<feature type="chain" id="PRO_5006137341" evidence="1">
    <location>
        <begin position="24"/>
        <end position="176"/>
    </location>
</feature>
<dbReference type="AlphaFoldDB" id="A0A0P7CWV9"/>
<proteinExistence type="predicted"/>
<dbReference type="Proteomes" id="UP000050437">
    <property type="component" value="Unassembled WGS sequence"/>
</dbReference>
<evidence type="ECO:0000313" key="4">
    <source>
        <dbReference type="Proteomes" id="UP000050437"/>
    </source>
</evidence>
<accession>A0A0P7CWV9</accession>
<evidence type="ECO:0000313" key="3">
    <source>
        <dbReference type="EMBL" id="KPM62161.1"/>
    </source>
</evidence>
<organism evidence="3 4">
    <name type="scientific">Pseudomonas putida</name>
    <name type="common">Arthrobacter siderocapsulatus</name>
    <dbReference type="NCBI Taxonomy" id="303"/>
    <lineage>
        <taxon>Bacteria</taxon>
        <taxon>Pseudomonadati</taxon>
        <taxon>Pseudomonadota</taxon>
        <taxon>Gammaproteobacteria</taxon>
        <taxon>Pseudomonadales</taxon>
        <taxon>Pseudomonadaceae</taxon>
        <taxon>Pseudomonas</taxon>
    </lineage>
</organism>
<protein>
    <submittedName>
        <fullName evidence="3">Spore coat protein</fullName>
    </submittedName>
</protein>
<keyword evidence="3" id="KW-0167">Capsid protein</keyword>